<feature type="domain" description="Ig-like" evidence="6">
    <location>
        <begin position="1"/>
        <end position="72"/>
    </location>
</feature>
<dbReference type="AlphaFoldDB" id="K1QBG7"/>
<dbReference type="SMART" id="SM00408">
    <property type="entry name" value="IGc2"/>
    <property type="match status" value="2"/>
</dbReference>
<name>K1QBG7_MAGGI</name>
<evidence type="ECO:0000256" key="3">
    <source>
        <dbReference type="ARBA" id="ARBA00023157"/>
    </source>
</evidence>
<evidence type="ECO:0000256" key="5">
    <source>
        <dbReference type="ARBA" id="ARBA00023319"/>
    </source>
</evidence>
<evidence type="ECO:0000313" key="7">
    <source>
        <dbReference type="EMBL" id="EKC26160.1"/>
    </source>
</evidence>
<dbReference type="InterPro" id="IPR051275">
    <property type="entry name" value="Cell_adhesion_signaling"/>
</dbReference>
<dbReference type="GO" id="GO:0098609">
    <property type="term" value="P:cell-cell adhesion"/>
    <property type="evidence" value="ECO:0007669"/>
    <property type="project" value="TreeGrafter"/>
</dbReference>
<proteinExistence type="predicted"/>
<dbReference type="Gene3D" id="2.60.40.10">
    <property type="entry name" value="Immunoglobulins"/>
    <property type="match status" value="3"/>
</dbReference>
<dbReference type="Pfam" id="PF08205">
    <property type="entry name" value="C2-set_2"/>
    <property type="match status" value="2"/>
</dbReference>
<gene>
    <name evidence="7" type="ORF">CGI_10027145</name>
</gene>
<dbReference type="InterPro" id="IPR003598">
    <property type="entry name" value="Ig_sub2"/>
</dbReference>
<dbReference type="InterPro" id="IPR013162">
    <property type="entry name" value="CD80_C2-set"/>
</dbReference>
<dbReference type="SUPFAM" id="SSF48726">
    <property type="entry name" value="Immunoglobulin"/>
    <property type="match status" value="2"/>
</dbReference>
<comment type="subcellular location">
    <subcellularLocation>
        <location evidence="1">Membrane</location>
        <topology evidence="1">Single-pass type I membrane protein</topology>
    </subcellularLocation>
</comment>
<keyword evidence="3" id="KW-1015">Disulfide bond</keyword>
<evidence type="ECO:0000256" key="4">
    <source>
        <dbReference type="ARBA" id="ARBA00023180"/>
    </source>
</evidence>
<dbReference type="InParanoid" id="K1QBG7"/>
<dbReference type="InterPro" id="IPR007110">
    <property type="entry name" value="Ig-like_dom"/>
</dbReference>
<dbReference type="HOGENOM" id="CLU_1074598_0_0_1"/>
<accession>K1QBG7</accession>
<dbReference type="EMBL" id="JH823231">
    <property type="protein sequence ID" value="EKC26160.1"/>
    <property type="molecule type" value="Genomic_DNA"/>
</dbReference>
<dbReference type="InterPro" id="IPR003599">
    <property type="entry name" value="Ig_sub"/>
</dbReference>
<reference evidence="7" key="1">
    <citation type="journal article" date="2012" name="Nature">
        <title>The oyster genome reveals stress adaptation and complexity of shell formation.</title>
        <authorList>
            <person name="Zhang G."/>
            <person name="Fang X."/>
            <person name="Guo X."/>
            <person name="Li L."/>
            <person name="Luo R."/>
            <person name="Xu F."/>
            <person name="Yang P."/>
            <person name="Zhang L."/>
            <person name="Wang X."/>
            <person name="Qi H."/>
            <person name="Xiong Z."/>
            <person name="Que H."/>
            <person name="Xie Y."/>
            <person name="Holland P.W."/>
            <person name="Paps J."/>
            <person name="Zhu Y."/>
            <person name="Wu F."/>
            <person name="Chen Y."/>
            <person name="Wang J."/>
            <person name="Peng C."/>
            <person name="Meng J."/>
            <person name="Yang L."/>
            <person name="Liu J."/>
            <person name="Wen B."/>
            <person name="Zhang N."/>
            <person name="Huang Z."/>
            <person name="Zhu Q."/>
            <person name="Feng Y."/>
            <person name="Mount A."/>
            <person name="Hedgecock D."/>
            <person name="Xu Z."/>
            <person name="Liu Y."/>
            <person name="Domazet-Loso T."/>
            <person name="Du Y."/>
            <person name="Sun X."/>
            <person name="Zhang S."/>
            <person name="Liu B."/>
            <person name="Cheng P."/>
            <person name="Jiang X."/>
            <person name="Li J."/>
            <person name="Fan D."/>
            <person name="Wang W."/>
            <person name="Fu W."/>
            <person name="Wang T."/>
            <person name="Wang B."/>
            <person name="Zhang J."/>
            <person name="Peng Z."/>
            <person name="Li Y."/>
            <person name="Li N."/>
            <person name="Wang J."/>
            <person name="Chen M."/>
            <person name="He Y."/>
            <person name="Tan F."/>
            <person name="Song X."/>
            <person name="Zheng Q."/>
            <person name="Huang R."/>
            <person name="Yang H."/>
            <person name="Du X."/>
            <person name="Chen L."/>
            <person name="Yang M."/>
            <person name="Gaffney P.M."/>
            <person name="Wang S."/>
            <person name="Luo L."/>
            <person name="She Z."/>
            <person name="Ming Y."/>
            <person name="Huang W."/>
            <person name="Zhang S."/>
            <person name="Huang B."/>
            <person name="Zhang Y."/>
            <person name="Qu T."/>
            <person name="Ni P."/>
            <person name="Miao G."/>
            <person name="Wang J."/>
            <person name="Wang Q."/>
            <person name="Steinberg C.E."/>
            <person name="Wang H."/>
            <person name="Li N."/>
            <person name="Qian L."/>
            <person name="Zhang G."/>
            <person name="Li Y."/>
            <person name="Yang H."/>
            <person name="Liu X."/>
            <person name="Wang J."/>
            <person name="Yin Y."/>
            <person name="Wang J."/>
        </authorList>
    </citation>
    <scope>NUCLEOTIDE SEQUENCE [LARGE SCALE GENOMIC DNA]</scope>
    <source>
        <strain evidence="7">05x7-T-G4-1.051#20</strain>
    </source>
</reference>
<organism evidence="7">
    <name type="scientific">Magallana gigas</name>
    <name type="common">Pacific oyster</name>
    <name type="synonym">Crassostrea gigas</name>
    <dbReference type="NCBI Taxonomy" id="29159"/>
    <lineage>
        <taxon>Eukaryota</taxon>
        <taxon>Metazoa</taxon>
        <taxon>Spiralia</taxon>
        <taxon>Lophotrochozoa</taxon>
        <taxon>Mollusca</taxon>
        <taxon>Bivalvia</taxon>
        <taxon>Autobranchia</taxon>
        <taxon>Pteriomorphia</taxon>
        <taxon>Ostreida</taxon>
        <taxon>Ostreoidea</taxon>
        <taxon>Ostreidae</taxon>
        <taxon>Magallana</taxon>
    </lineage>
</organism>
<dbReference type="PANTHER" id="PTHR11640">
    <property type="entry name" value="NEPHRIN"/>
    <property type="match status" value="1"/>
</dbReference>
<dbReference type="Pfam" id="PF13927">
    <property type="entry name" value="Ig_3"/>
    <property type="match status" value="1"/>
</dbReference>
<dbReference type="PROSITE" id="PS50835">
    <property type="entry name" value="IG_LIKE"/>
    <property type="match status" value="2"/>
</dbReference>
<dbReference type="InterPro" id="IPR036179">
    <property type="entry name" value="Ig-like_dom_sf"/>
</dbReference>
<dbReference type="InterPro" id="IPR013783">
    <property type="entry name" value="Ig-like_fold"/>
</dbReference>
<evidence type="ECO:0000256" key="1">
    <source>
        <dbReference type="ARBA" id="ARBA00004479"/>
    </source>
</evidence>
<feature type="domain" description="Ig-like" evidence="6">
    <location>
        <begin position="83"/>
        <end position="250"/>
    </location>
</feature>
<evidence type="ECO:0000256" key="2">
    <source>
        <dbReference type="ARBA" id="ARBA00023136"/>
    </source>
</evidence>
<sequence>MTCKSVGGNPTATLRWFKGKGDHSDGNEPLVSVSSTSGNMVTSELSFLPTPGDNNAIYRCEATNSAINLPLTAVVKLNVYFAPKSVNVSMNPAQPVSGQPLNLYCTSESSNPPATIVWIKNHDQTREIRGVTEGTRPAPNGGSSTTSRLEIMPSSSDHNATYYFGPVFEPSIALIEMIEKESKTFEMRAVANPTSITYTLYKGGQQSSSFTPNNGKLVISNVRREEAGNYSLKATNSIGSAYHHFQVKVKCKAEGSVLV</sequence>
<dbReference type="GO" id="GO:0005911">
    <property type="term" value="C:cell-cell junction"/>
    <property type="evidence" value="ECO:0007669"/>
    <property type="project" value="TreeGrafter"/>
</dbReference>
<evidence type="ECO:0000259" key="6">
    <source>
        <dbReference type="PROSITE" id="PS50835"/>
    </source>
</evidence>
<protein>
    <submittedName>
        <fullName evidence="7">Nephrin</fullName>
    </submittedName>
</protein>
<keyword evidence="4" id="KW-0325">Glycoprotein</keyword>
<keyword evidence="5" id="KW-0393">Immunoglobulin domain</keyword>
<dbReference type="SMART" id="SM00409">
    <property type="entry name" value="IG"/>
    <property type="match status" value="1"/>
</dbReference>
<dbReference type="GO" id="GO:0050839">
    <property type="term" value="F:cell adhesion molecule binding"/>
    <property type="evidence" value="ECO:0007669"/>
    <property type="project" value="TreeGrafter"/>
</dbReference>
<dbReference type="GO" id="GO:0005886">
    <property type="term" value="C:plasma membrane"/>
    <property type="evidence" value="ECO:0007669"/>
    <property type="project" value="TreeGrafter"/>
</dbReference>
<dbReference type="PANTHER" id="PTHR11640:SF31">
    <property type="entry name" value="IRREGULAR CHIASM C-ROUGHEST PROTEIN-RELATED"/>
    <property type="match status" value="1"/>
</dbReference>
<keyword evidence="2" id="KW-0472">Membrane</keyword>